<evidence type="ECO:0000313" key="2">
    <source>
        <dbReference type="EMBL" id="MEO3712212.1"/>
    </source>
</evidence>
<reference evidence="2 3" key="1">
    <citation type="submission" date="2024-05" db="EMBL/GenBank/DDBJ databases">
        <title>Roseateles sp. 2.12 16S ribosomal RNA gene Genome sequencing and assembly.</title>
        <authorList>
            <person name="Woo H."/>
        </authorList>
    </citation>
    <scope>NUCLEOTIDE SEQUENCE [LARGE SCALE GENOMIC DNA]</scope>
    <source>
        <strain evidence="2 3">2.12</strain>
    </source>
</reference>
<name>A0ABV0GB08_9BURK</name>
<feature type="transmembrane region" description="Helical" evidence="1">
    <location>
        <begin position="43"/>
        <end position="68"/>
    </location>
</feature>
<sequence>MQSHRRPLAFLSGFVVYVGGLAAAVAATSTPLNWLLVGRLDGLAVFLRLLGLALPSLLLAVAWTYFSLRTRQRSRRSSWLWYRIGMGLAMVFTFTAGFFLLAELDVTKVWSPFTLLTSARMPPFWGLQNSLAIVVGAWLGFRLLPARQPHGPGARGAALDPALSRLD</sequence>
<feature type="transmembrane region" description="Helical" evidence="1">
    <location>
        <begin position="80"/>
        <end position="102"/>
    </location>
</feature>
<evidence type="ECO:0000313" key="3">
    <source>
        <dbReference type="Proteomes" id="UP001462640"/>
    </source>
</evidence>
<comment type="caution">
    <text evidence="2">The sequence shown here is derived from an EMBL/GenBank/DDBJ whole genome shotgun (WGS) entry which is preliminary data.</text>
</comment>
<gene>
    <name evidence="2" type="ORF">ABDJ40_05450</name>
</gene>
<protein>
    <recommendedName>
        <fullName evidence="4">DUF5671 domain-containing protein</fullName>
    </recommendedName>
</protein>
<organism evidence="2 3">
    <name type="scientific">Roseateles flavus</name>
    <dbReference type="NCBI Taxonomy" id="3149041"/>
    <lineage>
        <taxon>Bacteria</taxon>
        <taxon>Pseudomonadati</taxon>
        <taxon>Pseudomonadota</taxon>
        <taxon>Betaproteobacteria</taxon>
        <taxon>Burkholderiales</taxon>
        <taxon>Sphaerotilaceae</taxon>
        <taxon>Roseateles</taxon>
    </lineage>
</organism>
<dbReference type="EMBL" id="JBDPZC010000001">
    <property type="protein sequence ID" value="MEO3712212.1"/>
    <property type="molecule type" value="Genomic_DNA"/>
</dbReference>
<evidence type="ECO:0000256" key="1">
    <source>
        <dbReference type="SAM" id="Phobius"/>
    </source>
</evidence>
<dbReference type="Proteomes" id="UP001462640">
    <property type="component" value="Unassembled WGS sequence"/>
</dbReference>
<keyword evidence="1" id="KW-0472">Membrane</keyword>
<feature type="transmembrane region" description="Helical" evidence="1">
    <location>
        <begin position="122"/>
        <end position="141"/>
    </location>
</feature>
<proteinExistence type="predicted"/>
<keyword evidence="1" id="KW-0812">Transmembrane</keyword>
<keyword evidence="3" id="KW-1185">Reference proteome</keyword>
<keyword evidence="1" id="KW-1133">Transmembrane helix</keyword>
<evidence type="ECO:0008006" key="4">
    <source>
        <dbReference type="Google" id="ProtNLM"/>
    </source>
</evidence>
<dbReference type="RefSeq" id="WP_347607089.1">
    <property type="nucleotide sequence ID" value="NZ_JBDPZC010000001.1"/>
</dbReference>
<accession>A0ABV0GB08</accession>